<evidence type="ECO:0000259" key="6">
    <source>
        <dbReference type="PROSITE" id="PS50888"/>
    </source>
</evidence>
<keyword evidence="8" id="KW-1185">Reference proteome</keyword>
<evidence type="ECO:0000256" key="1">
    <source>
        <dbReference type="ARBA" id="ARBA00004123"/>
    </source>
</evidence>
<evidence type="ECO:0000256" key="4">
    <source>
        <dbReference type="ARBA" id="ARBA00023242"/>
    </source>
</evidence>
<dbReference type="PROSITE" id="PS50888">
    <property type="entry name" value="BHLH"/>
    <property type="match status" value="1"/>
</dbReference>
<protein>
    <recommendedName>
        <fullName evidence="6">BHLH domain-containing protein</fullName>
    </recommendedName>
</protein>
<feature type="domain" description="BHLH" evidence="6">
    <location>
        <begin position="135"/>
        <end position="185"/>
    </location>
</feature>
<dbReference type="Gene3D" id="4.10.280.10">
    <property type="entry name" value="Helix-loop-helix DNA-binding domain"/>
    <property type="match status" value="1"/>
</dbReference>
<feature type="compositionally biased region" description="Polar residues" evidence="5">
    <location>
        <begin position="1"/>
        <end position="12"/>
    </location>
</feature>
<evidence type="ECO:0000313" key="8">
    <source>
        <dbReference type="Proteomes" id="UP001497516"/>
    </source>
</evidence>
<dbReference type="SMART" id="SM00353">
    <property type="entry name" value="HLH"/>
    <property type="match status" value="1"/>
</dbReference>
<organism evidence="7 8">
    <name type="scientific">Linum trigynum</name>
    <dbReference type="NCBI Taxonomy" id="586398"/>
    <lineage>
        <taxon>Eukaryota</taxon>
        <taxon>Viridiplantae</taxon>
        <taxon>Streptophyta</taxon>
        <taxon>Embryophyta</taxon>
        <taxon>Tracheophyta</taxon>
        <taxon>Spermatophyta</taxon>
        <taxon>Magnoliopsida</taxon>
        <taxon>eudicotyledons</taxon>
        <taxon>Gunneridae</taxon>
        <taxon>Pentapetalae</taxon>
        <taxon>rosids</taxon>
        <taxon>fabids</taxon>
        <taxon>Malpighiales</taxon>
        <taxon>Linaceae</taxon>
        <taxon>Linum</taxon>
    </lineage>
</organism>
<evidence type="ECO:0000313" key="7">
    <source>
        <dbReference type="EMBL" id="CAL1390688.1"/>
    </source>
</evidence>
<evidence type="ECO:0000256" key="5">
    <source>
        <dbReference type="SAM" id="MobiDB-lite"/>
    </source>
</evidence>
<dbReference type="PANTHER" id="PTHR12565:SF461">
    <property type="entry name" value="TRANSCRIPTION FACTOR BHLH75-LIKE"/>
    <property type="match status" value="1"/>
</dbReference>
<evidence type="ECO:0000256" key="2">
    <source>
        <dbReference type="ARBA" id="ARBA00023015"/>
    </source>
</evidence>
<dbReference type="PANTHER" id="PTHR12565">
    <property type="entry name" value="STEROL REGULATORY ELEMENT-BINDING PROTEIN"/>
    <property type="match status" value="1"/>
</dbReference>
<dbReference type="GO" id="GO:0046983">
    <property type="term" value="F:protein dimerization activity"/>
    <property type="evidence" value="ECO:0007669"/>
    <property type="project" value="InterPro"/>
</dbReference>
<dbReference type="Pfam" id="PF00010">
    <property type="entry name" value="HLH"/>
    <property type="match status" value="1"/>
</dbReference>
<feature type="region of interest" description="Disordered" evidence="5">
    <location>
        <begin position="89"/>
        <end position="146"/>
    </location>
</feature>
<keyword evidence="2" id="KW-0805">Transcription regulation</keyword>
<dbReference type="Proteomes" id="UP001497516">
    <property type="component" value="Chromosome 5"/>
</dbReference>
<gene>
    <name evidence="7" type="ORF">LTRI10_LOCUS31452</name>
</gene>
<dbReference type="InterPro" id="IPR024097">
    <property type="entry name" value="bHLH_ZIP_TF"/>
</dbReference>
<comment type="subcellular location">
    <subcellularLocation>
        <location evidence="1">Nucleus</location>
    </subcellularLocation>
</comment>
<name>A0AAV2EY63_9ROSI</name>
<dbReference type="InterPro" id="IPR011598">
    <property type="entry name" value="bHLH_dom"/>
</dbReference>
<dbReference type="InterPro" id="IPR036638">
    <property type="entry name" value="HLH_DNA-bd_sf"/>
</dbReference>
<sequence length="242" mass="26204">MAEFNTQHWQNKASHDHPSSFMGTGSSINSIQIAYPGIVTLDNKSGSVSSDDHHNHHFPLSFPDYSFFALHHHYCPQALASTPTFETPSAAAGGAGITPSSSINVDEKASSSVRRSRKKASDNDEVVHVRARKGQATDSHSAAERVRREKINKKLRCLQELVPGCHKSMGMAVMLEEIINYVCSLQNQVEFLSMELAAAAAANSVNLETQPSRSIPRASLQGGNLAGRENYGDANASTAWSI</sequence>
<dbReference type="GO" id="GO:0003700">
    <property type="term" value="F:DNA-binding transcription factor activity"/>
    <property type="evidence" value="ECO:0007669"/>
    <property type="project" value="TreeGrafter"/>
</dbReference>
<keyword evidence="3" id="KW-0804">Transcription</keyword>
<proteinExistence type="predicted"/>
<dbReference type="SUPFAM" id="SSF47459">
    <property type="entry name" value="HLH, helix-loop-helix DNA-binding domain"/>
    <property type="match status" value="1"/>
</dbReference>
<feature type="region of interest" description="Disordered" evidence="5">
    <location>
        <begin position="1"/>
        <end position="23"/>
    </location>
</feature>
<dbReference type="GO" id="GO:0005634">
    <property type="term" value="C:nucleus"/>
    <property type="evidence" value="ECO:0007669"/>
    <property type="project" value="UniProtKB-SubCell"/>
</dbReference>
<reference evidence="7 8" key="1">
    <citation type="submission" date="2024-04" db="EMBL/GenBank/DDBJ databases">
        <authorList>
            <person name="Fracassetti M."/>
        </authorList>
    </citation>
    <scope>NUCLEOTIDE SEQUENCE [LARGE SCALE GENOMIC DNA]</scope>
</reference>
<dbReference type="EMBL" id="OZ034818">
    <property type="protein sequence ID" value="CAL1390688.1"/>
    <property type="molecule type" value="Genomic_DNA"/>
</dbReference>
<dbReference type="AlphaFoldDB" id="A0AAV2EY63"/>
<feature type="compositionally biased region" description="Basic and acidic residues" evidence="5">
    <location>
        <begin position="119"/>
        <end position="128"/>
    </location>
</feature>
<keyword evidence="4" id="KW-0539">Nucleus</keyword>
<evidence type="ECO:0000256" key="3">
    <source>
        <dbReference type="ARBA" id="ARBA00023163"/>
    </source>
</evidence>
<accession>A0AAV2EY63</accession>